<dbReference type="InterPro" id="IPR029058">
    <property type="entry name" value="AB_hydrolase_fold"/>
</dbReference>
<dbReference type="PANTHER" id="PTHR43037:SF1">
    <property type="entry name" value="BLL1128 PROTEIN"/>
    <property type="match status" value="1"/>
</dbReference>
<feature type="signal peptide" evidence="2">
    <location>
        <begin position="1"/>
        <end position="20"/>
    </location>
</feature>
<dbReference type="InterPro" id="IPR050955">
    <property type="entry name" value="Plant_Biomass_Hydrol_Est"/>
</dbReference>
<keyword evidence="5" id="KW-1185">Reference proteome</keyword>
<evidence type="ECO:0000313" key="4">
    <source>
        <dbReference type="EMBL" id="TBO39881.1"/>
    </source>
</evidence>
<dbReference type="EMBL" id="SIXF01000032">
    <property type="protein sequence ID" value="TBO39881.1"/>
    <property type="molecule type" value="Genomic_DNA"/>
</dbReference>
<reference evidence="4 5" key="1">
    <citation type="submission" date="2019-02" db="EMBL/GenBank/DDBJ databases">
        <title>Pedobacter kyonggii whole genome sequence analysis.</title>
        <authorList>
            <person name="Dahal R.H."/>
        </authorList>
    </citation>
    <scope>NUCLEOTIDE SEQUENCE [LARGE SCALE GENOMIC DNA]</scope>
    <source>
        <strain evidence="4 5">K-4-11-1</strain>
    </source>
</reference>
<keyword evidence="1 2" id="KW-0732">Signal</keyword>
<dbReference type="InterPro" id="IPR002925">
    <property type="entry name" value="Dienelactn_hydro"/>
</dbReference>
<dbReference type="Gene3D" id="3.40.50.1820">
    <property type="entry name" value="alpha/beta hydrolase"/>
    <property type="match status" value="1"/>
</dbReference>
<dbReference type="Proteomes" id="UP000291819">
    <property type="component" value="Unassembled WGS sequence"/>
</dbReference>
<accession>A0A4Q9H7Q3</accession>
<comment type="caution">
    <text evidence="4">The sequence shown here is derived from an EMBL/GenBank/DDBJ whole genome shotgun (WGS) entry which is preliminary data.</text>
</comment>
<feature type="domain" description="Dienelactone hydrolase" evidence="3">
    <location>
        <begin position="121"/>
        <end position="233"/>
    </location>
</feature>
<dbReference type="PANTHER" id="PTHR43037">
    <property type="entry name" value="UNNAMED PRODUCT-RELATED"/>
    <property type="match status" value="1"/>
</dbReference>
<protein>
    <submittedName>
        <fullName evidence="4">Phospholipase</fullName>
    </submittedName>
</protein>
<dbReference type="OrthoDB" id="9764953at2"/>
<sequence>MKISFALLLLIFVGYSELLAQTSNTFDEKIYVADQDTLPYRILYPENYNKKKKYPIVLFLHGAGQRGNDNKSQLVGVPEALTNASGRKKYKCFILAPQCARKDVWVKFPNFPTGLQATTEPTVSAQLTNNLLIKLEKELSIDKRRIYITGYSMGGEGSIDFLTRNPHLFAAAVPICSVSDTSKAKSICNIPLWAFHGSLDDVNNVKYSRIMIEALKKHGGNPKYTEYPNVKHASWSLAYKEPGLFEWLFMQQK</sequence>
<evidence type="ECO:0000256" key="2">
    <source>
        <dbReference type="SAM" id="SignalP"/>
    </source>
</evidence>
<dbReference type="SUPFAM" id="SSF53474">
    <property type="entry name" value="alpha/beta-Hydrolases"/>
    <property type="match status" value="1"/>
</dbReference>
<dbReference type="Pfam" id="PF01738">
    <property type="entry name" value="DLH"/>
    <property type="match status" value="1"/>
</dbReference>
<dbReference type="AlphaFoldDB" id="A0A4Q9H7Q3"/>
<gene>
    <name evidence="4" type="ORF">EYS08_21620</name>
</gene>
<evidence type="ECO:0000256" key="1">
    <source>
        <dbReference type="ARBA" id="ARBA00022729"/>
    </source>
</evidence>
<dbReference type="GO" id="GO:0016787">
    <property type="term" value="F:hydrolase activity"/>
    <property type="evidence" value="ECO:0007669"/>
    <property type="project" value="InterPro"/>
</dbReference>
<dbReference type="RefSeq" id="WP_131032062.1">
    <property type="nucleotide sequence ID" value="NZ_SIXF01000032.1"/>
</dbReference>
<organism evidence="4 5">
    <name type="scientific">Pedobacter kyonggii</name>
    <dbReference type="NCBI Taxonomy" id="1926871"/>
    <lineage>
        <taxon>Bacteria</taxon>
        <taxon>Pseudomonadati</taxon>
        <taxon>Bacteroidota</taxon>
        <taxon>Sphingobacteriia</taxon>
        <taxon>Sphingobacteriales</taxon>
        <taxon>Sphingobacteriaceae</taxon>
        <taxon>Pedobacter</taxon>
    </lineage>
</organism>
<feature type="chain" id="PRO_5020408987" evidence="2">
    <location>
        <begin position="21"/>
        <end position="253"/>
    </location>
</feature>
<evidence type="ECO:0000313" key="5">
    <source>
        <dbReference type="Proteomes" id="UP000291819"/>
    </source>
</evidence>
<name>A0A4Q9H7Q3_9SPHI</name>
<evidence type="ECO:0000259" key="3">
    <source>
        <dbReference type="Pfam" id="PF01738"/>
    </source>
</evidence>
<proteinExistence type="predicted"/>